<dbReference type="Pfam" id="PF01569">
    <property type="entry name" value="PAP2"/>
    <property type="match status" value="1"/>
</dbReference>
<reference evidence="3 4" key="1">
    <citation type="submission" date="2019-03" db="EMBL/GenBank/DDBJ databases">
        <title>Genomic Encyclopedia of Type Strains, Phase IV (KMG-IV): sequencing the most valuable type-strain genomes for metagenomic binning, comparative biology and taxonomic classification.</title>
        <authorList>
            <person name="Goeker M."/>
        </authorList>
    </citation>
    <scope>NUCLEOTIDE SEQUENCE [LARGE SCALE GENOMIC DNA]</scope>
    <source>
        <strain evidence="3 4">DSM 25903</strain>
    </source>
</reference>
<comment type="caution">
    <text evidence="3">The sequence shown here is derived from an EMBL/GenBank/DDBJ whole genome shotgun (WGS) entry which is preliminary data.</text>
</comment>
<feature type="transmembrane region" description="Helical" evidence="1">
    <location>
        <begin position="206"/>
        <end position="227"/>
    </location>
</feature>
<sequence>MPVAFARDVTGRLRLNEAVPLLSFALIGLFGWSFVAIAGQVVDGHTMTLDRAILLAFRTAADPATPIGPGWVREAARDLTGLGGNTILVLITLSTVIYLALTGRRHAALFVLAAIGGGTLISTLLKMGFDRPRPDIVPHGMQVYTASFPSSHAMLSAVTYLTIGALLARIHASLPVKLFFLALAVILTLAIGLSRLYLGVHWPSDVLAGWCVGAAWACLCWYIALLLQRRGQVEPERGRGPEVPPDAPPPR</sequence>
<keyword evidence="1" id="KW-0812">Transmembrane</keyword>
<name>A0A4R7BZT3_9HYPH</name>
<evidence type="ECO:0000313" key="4">
    <source>
        <dbReference type="Proteomes" id="UP000295122"/>
    </source>
</evidence>
<evidence type="ECO:0000313" key="3">
    <source>
        <dbReference type="EMBL" id="TDR89737.1"/>
    </source>
</evidence>
<dbReference type="OrthoDB" id="9801622at2"/>
<feature type="transmembrane region" description="Helical" evidence="1">
    <location>
        <begin position="82"/>
        <end position="101"/>
    </location>
</feature>
<dbReference type="SUPFAM" id="SSF48317">
    <property type="entry name" value="Acid phosphatase/Vanadium-dependent haloperoxidase"/>
    <property type="match status" value="1"/>
</dbReference>
<dbReference type="Proteomes" id="UP000295122">
    <property type="component" value="Unassembled WGS sequence"/>
</dbReference>
<gene>
    <name evidence="3" type="ORF">EV668_2572</name>
</gene>
<keyword evidence="1" id="KW-1133">Transmembrane helix</keyword>
<dbReference type="PANTHER" id="PTHR14969">
    <property type="entry name" value="SPHINGOSINE-1-PHOSPHATE PHOSPHOHYDROLASE"/>
    <property type="match status" value="1"/>
</dbReference>
<keyword evidence="4" id="KW-1185">Reference proteome</keyword>
<feature type="transmembrane region" description="Helical" evidence="1">
    <location>
        <begin position="179"/>
        <end position="200"/>
    </location>
</feature>
<dbReference type="EMBL" id="SNZR01000013">
    <property type="protein sequence ID" value="TDR89737.1"/>
    <property type="molecule type" value="Genomic_DNA"/>
</dbReference>
<evidence type="ECO:0000259" key="2">
    <source>
        <dbReference type="SMART" id="SM00014"/>
    </source>
</evidence>
<dbReference type="PANTHER" id="PTHR14969:SF13">
    <property type="entry name" value="AT30094P"/>
    <property type="match status" value="1"/>
</dbReference>
<feature type="domain" description="Phosphatidic acid phosphatase type 2/haloperoxidase" evidence="2">
    <location>
        <begin position="107"/>
        <end position="221"/>
    </location>
</feature>
<evidence type="ECO:0000256" key="1">
    <source>
        <dbReference type="SAM" id="Phobius"/>
    </source>
</evidence>
<dbReference type="Gene3D" id="1.20.144.10">
    <property type="entry name" value="Phosphatidic acid phosphatase type 2/haloperoxidase"/>
    <property type="match status" value="2"/>
</dbReference>
<dbReference type="CDD" id="cd03392">
    <property type="entry name" value="PAP2_like_2"/>
    <property type="match status" value="1"/>
</dbReference>
<accession>A0A4R7BZT3</accession>
<dbReference type="InterPro" id="IPR036938">
    <property type="entry name" value="PAP2/HPO_sf"/>
</dbReference>
<proteinExistence type="predicted"/>
<feature type="transmembrane region" description="Helical" evidence="1">
    <location>
        <begin position="21"/>
        <end position="42"/>
    </location>
</feature>
<feature type="transmembrane region" description="Helical" evidence="1">
    <location>
        <begin position="149"/>
        <end position="167"/>
    </location>
</feature>
<keyword evidence="1" id="KW-0472">Membrane</keyword>
<dbReference type="RefSeq" id="WP_133770581.1">
    <property type="nucleotide sequence ID" value="NZ_SNZR01000013.1"/>
</dbReference>
<organism evidence="3 4">
    <name type="scientific">Enterovirga rhinocerotis</name>
    <dbReference type="NCBI Taxonomy" id="1339210"/>
    <lineage>
        <taxon>Bacteria</taxon>
        <taxon>Pseudomonadati</taxon>
        <taxon>Pseudomonadota</taxon>
        <taxon>Alphaproteobacteria</taxon>
        <taxon>Hyphomicrobiales</taxon>
        <taxon>Methylobacteriaceae</taxon>
        <taxon>Enterovirga</taxon>
    </lineage>
</organism>
<protein>
    <submittedName>
        <fullName evidence="3">Undecaprenyl-diphosphatase</fullName>
    </submittedName>
</protein>
<dbReference type="AlphaFoldDB" id="A0A4R7BZT3"/>
<dbReference type="SMART" id="SM00014">
    <property type="entry name" value="acidPPc"/>
    <property type="match status" value="1"/>
</dbReference>
<dbReference type="InterPro" id="IPR000326">
    <property type="entry name" value="PAP2/HPO"/>
</dbReference>
<feature type="transmembrane region" description="Helical" evidence="1">
    <location>
        <begin position="108"/>
        <end position="129"/>
    </location>
</feature>